<evidence type="ECO:0000259" key="2">
    <source>
        <dbReference type="PROSITE" id="PS50966"/>
    </source>
</evidence>
<dbReference type="EMBL" id="LBOZ01000015">
    <property type="protein sequence ID" value="KKP45958.1"/>
    <property type="molecule type" value="Genomic_DNA"/>
</dbReference>
<keyword evidence="1" id="KW-0479">Metal-binding</keyword>
<protein>
    <recommendedName>
        <fullName evidence="2">SWIM-type domain-containing protein</fullName>
    </recommendedName>
</protein>
<dbReference type="Pfam" id="PF04434">
    <property type="entry name" value="SWIM"/>
    <property type="match status" value="1"/>
</dbReference>
<keyword evidence="1" id="KW-0862">Zinc</keyword>
<keyword evidence="1" id="KW-0863">Zinc-finger</keyword>
<reference evidence="3 4" key="1">
    <citation type="journal article" date="2015" name="Nature">
        <title>rRNA introns, odd ribosomes, and small enigmatic genomes across a large radiation of phyla.</title>
        <authorList>
            <person name="Brown C.T."/>
            <person name="Hug L.A."/>
            <person name="Thomas B.C."/>
            <person name="Sharon I."/>
            <person name="Castelle C.J."/>
            <person name="Singh A."/>
            <person name="Wilkins M.J."/>
            <person name="Williams K.H."/>
            <person name="Banfield J.F."/>
        </authorList>
    </citation>
    <scope>NUCLEOTIDE SEQUENCE [LARGE SCALE GENOMIC DNA]</scope>
</reference>
<name>A0A0F9ZNT2_9BACT</name>
<comment type="caution">
    <text evidence="3">The sequence shown here is derived from an EMBL/GenBank/DDBJ whole genome shotgun (WGS) entry which is preliminary data.</text>
</comment>
<sequence>MANVQGVDNYKVTLYFDKDDELISNCSCPYEGGGVCKHIVSVILSLSNINIVSNNKTKSKENIFDLVSKLNLKDAQEFITEVILKKPEVVIDLKVFVQGQKESSKIEEDYYIKFKNELSQIGPESLLESFHFFEQQYDYDDYWDNDGDSDTDNRLSEWVDEVVDLVSKYFNNNNFKEALKIYFSAIQAYFERGFELEKKYIELGDWIEEAGNKLLGQMNTYLEKLPKEHFEFTVRSLIRLIKLQSLKSHKSDLLFCTGNLYFKFEDVVSLKKLVEKYIAFYPPISLNLLTFLKKTSKFKELHSLSERALLLIPKEKDFFSFKPDNYYDREDFEIKVRCLLIGTFEPRFDYKLLIYNLERLFEISKEIKDYRLLREEYKSSEEKNIYLEKIEKLFSKNNHIKVLFKVFRIENNKLKILNLIQKHKDAECFSEMVKFVKDQFPKECFLAYKSKINKLLEVADTEKYEAICTHLLEMGKANLNDKFTLYISEIKQKYHKRYRLMENIEKYGL</sequence>
<dbReference type="InterPro" id="IPR007527">
    <property type="entry name" value="Znf_SWIM"/>
</dbReference>
<proteinExistence type="predicted"/>
<evidence type="ECO:0000313" key="3">
    <source>
        <dbReference type="EMBL" id="KKP45958.1"/>
    </source>
</evidence>
<dbReference type="PROSITE" id="PS50966">
    <property type="entry name" value="ZF_SWIM"/>
    <property type="match status" value="1"/>
</dbReference>
<feature type="domain" description="SWIM-type" evidence="2">
    <location>
        <begin position="10"/>
        <end position="47"/>
    </location>
</feature>
<dbReference type="AlphaFoldDB" id="A0A0F9ZNT2"/>
<accession>A0A0F9ZNT2</accession>
<organism evidence="3 4">
    <name type="scientific">Candidatus Woesebacteria bacterium GW2011_GWA2_33_28</name>
    <dbReference type="NCBI Taxonomy" id="1618561"/>
    <lineage>
        <taxon>Bacteria</taxon>
        <taxon>Candidatus Woeseibacteriota</taxon>
    </lineage>
</organism>
<dbReference type="GO" id="GO:0008270">
    <property type="term" value="F:zinc ion binding"/>
    <property type="evidence" value="ECO:0007669"/>
    <property type="project" value="UniProtKB-KW"/>
</dbReference>
<evidence type="ECO:0000313" key="4">
    <source>
        <dbReference type="Proteomes" id="UP000033995"/>
    </source>
</evidence>
<gene>
    <name evidence="3" type="ORF">UR38_C0015G0015</name>
</gene>
<evidence type="ECO:0000256" key="1">
    <source>
        <dbReference type="PROSITE-ProRule" id="PRU00325"/>
    </source>
</evidence>
<dbReference type="Proteomes" id="UP000033995">
    <property type="component" value="Unassembled WGS sequence"/>
</dbReference>